<name>A0AAU9J5C6_9CILI</name>
<dbReference type="AlphaFoldDB" id="A0AAU9J5C6"/>
<evidence type="ECO:0000313" key="3">
    <source>
        <dbReference type="Proteomes" id="UP001162131"/>
    </source>
</evidence>
<dbReference type="Proteomes" id="UP001162131">
    <property type="component" value="Unassembled WGS sequence"/>
</dbReference>
<gene>
    <name evidence="2" type="ORF">BSTOLATCC_MIC27576</name>
</gene>
<sequence>MANVSDLDIDNSVKDSLQRQIAEIKKEIQEAKNRNKTKELELRKENDQRKSRIVLKCLKLKKQSHDYKEFLEESRKQWATDIKCRNSSIIQFKAFLKQENDVKIKYLTEIVDSLSKKFLLQLNMIPNSRLNAVFSSINEEETTGQIISRPTDANSESEGEDTTQEFFKPNLNSMIPDNKYLSENLQAVIKGNSGVDGSNLDMKIESIQKELRHFINELKKKEIEEENLRFIPKSFEISSPNISKSLLSPQISPKTITSKNFYNFRSKLLLNSPEKMQIESISSIKDSKSSEDNSAFSFSNPDFTIDNPSLFNQNLSPIKSGFLLKKDESSSEWNAESEIKAIIGSSSSQEEGVNKYIITDSGFLDSSNSRNIVNKLTPFFIPENSGGSGEFSSVYAANSHSASSYLSPESQEMEALCVKKEDYLKSQVTETEERGLFEAKCTQTEGKPKSFWKKYLCCFCKSEEY</sequence>
<evidence type="ECO:0000256" key="1">
    <source>
        <dbReference type="SAM" id="Coils"/>
    </source>
</evidence>
<reference evidence="2" key="1">
    <citation type="submission" date="2021-09" db="EMBL/GenBank/DDBJ databases">
        <authorList>
            <consortium name="AG Swart"/>
            <person name="Singh M."/>
            <person name="Singh A."/>
            <person name="Seah K."/>
            <person name="Emmerich C."/>
        </authorList>
    </citation>
    <scope>NUCLEOTIDE SEQUENCE</scope>
    <source>
        <strain evidence="2">ATCC30299</strain>
    </source>
</reference>
<keyword evidence="1" id="KW-0175">Coiled coil</keyword>
<evidence type="ECO:0000313" key="2">
    <source>
        <dbReference type="EMBL" id="CAG9321004.1"/>
    </source>
</evidence>
<proteinExistence type="predicted"/>
<organism evidence="2 3">
    <name type="scientific">Blepharisma stoltei</name>
    <dbReference type="NCBI Taxonomy" id="1481888"/>
    <lineage>
        <taxon>Eukaryota</taxon>
        <taxon>Sar</taxon>
        <taxon>Alveolata</taxon>
        <taxon>Ciliophora</taxon>
        <taxon>Postciliodesmatophora</taxon>
        <taxon>Heterotrichea</taxon>
        <taxon>Heterotrichida</taxon>
        <taxon>Blepharismidae</taxon>
        <taxon>Blepharisma</taxon>
    </lineage>
</organism>
<feature type="coiled-coil region" evidence="1">
    <location>
        <begin position="7"/>
        <end position="48"/>
    </location>
</feature>
<comment type="caution">
    <text evidence="2">The sequence shown here is derived from an EMBL/GenBank/DDBJ whole genome shotgun (WGS) entry which is preliminary data.</text>
</comment>
<protein>
    <submittedName>
        <fullName evidence="2">Uncharacterized protein</fullName>
    </submittedName>
</protein>
<dbReference type="EMBL" id="CAJZBQ010000027">
    <property type="protein sequence ID" value="CAG9321004.1"/>
    <property type="molecule type" value="Genomic_DNA"/>
</dbReference>
<keyword evidence="3" id="KW-1185">Reference proteome</keyword>
<accession>A0AAU9J5C6</accession>